<dbReference type="HOGENOM" id="CLU_126830_0_0_1"/>
<dbReference type="PaxDb" id="2903-EOD38474"/>
<dbReference type="Proteomes" id="UP000013827">
    <property type="component" value="Unassembled WGS sequence"/>
</dbReference>
<evidence type="ECO:0000313" key="2">
    <source>
        <dbReference type="EnsemblProtists" id="EOD38474"/>
    </source>
</evidence>
<protein>
    <recommendedName>
        <fullName evidence="4">AP2/ERF domain-containing protein</fullName>
    </recommendedName>
</protein>
<keyword evidence="3" id="KW-1185">Reference proteome</keyword>
<organism evidence="2 3">
    <name type="scientific">Emiliania huxleyi (strain CCMP1516)</name>
    <dbReference type="NCBI Taxonomy" id="280463"/>
    <lineage>
        <taxon>Eukaryota</taxon>
        <taxon>Haptista</taxon>
        <taxon>Haptophyta</taxon>
        <taxon>Prymnesiophyceae</taxon>
        <taxon>Isochrysidales</taxon>
        <taxon>Noelaerhabdaceae</taxon>
        <taxon>Emiliania</taxon>
    </lineage>
</organism>
<accession>A0A0D3KRT9</accession>
<feature type="compositionally biased region" description="Basic residues" evidence="1">
    <location>
        <begin position="28"/>
        <end position="50"/>
    </location>
</feature>
<dbReference type="KEGG" id="ehx:EMIHUDRAFT_224565"/>
<dbReference type="GeneID" id="17283744"/>
<name>A0A0D3KRT9_EMIH1</name>
<evidence type="ECO:0000313" key="3">
    <source>
        <dbReference type="Proteomes" id="UP000013827"/>
    </source>
</evidence>
<reference evidence="2" key="2">
    <citation type="submission" date="2024-10" db="UniProtKB">
        <authorList>
            <consortium name="EnsemblProtists"/>
        </authorList>
    </citation>
    <scope>IDENTIFICATION</scope>
</reference>
<dbReference type="AlphaFoldDB" id="A0A0D3KRT9"/>
<evidence type="ECO:0008006" key="4">
    <source>
        <dbReference type="Google" id="ProtNLM"/>
    </source>
</evidence>
<reference evidence="3" key="1">
    <citation type="journal article" date="2013" name="Nature">
        <title>Pan genome of the phytoplankton Emiliania underpins its global distribution.</title>
        <authorList>
            <person name="Read B.A."/>
            <person name="Kegel J."/>
            <person name="Klute M.J."/>
            <person name="Kuo A."/>
            <person name="Lefebvre S.C."/>
            <person name="Maumus F."/>
            <person name="Mayer C."/>
            <person name="Miller J."/>
            <person name="Monier A."/>
            <person name="Salamov A."/>
            <person name="Young J."/>
            <person name="Aguilar M."/>
            <person name="Claverie J.M."/>
            <person name="Frickenhaus S."/>
            <person name="Gonzalez K."/>
            <person name="Herman E.K."/>
            <person name="Lin Y.C."/>
            <person name="Napier J."/>
            <person name="Ogata H."/>
            <person name="Sarno A.F."/>
            <person name="Shmutz J."/>
            <person name="Schroeder D."/>
            <person name="de Vargas C."/>
            <person name="Verret F."/>
            <person name="von Dassow P."/>
            <person name="Valentin K."/>
            <person name="Van de Peer Y."/>
            <person name="Wheeler G."/>
            <person name="Dacks J.B."/>
            <person name="Delwiche C.F."/>
            <person name="Dyhrman S.T."/>
            <person name="Glockner G."/>
            <person name="John U."/>
            <person name="Richards T."/>
            <person name="Worden A.Z."/>
            <person name="Zhang X."/>
            <person name="Grigoriev I.V."/>
            <person name="Allen A.E."/>
            <person name="Bidle K."/>
            <person name="Borodovsky M."/>
            <person name="Bowler C."/>
            <person name="Brownlee C."/>
            <person name="Cock J.M."/>
            <person name="Elias M."/>
            <person name="Gladyshev V.N."/>
            <person name="Groth M."/>
            <person name="Guda C."/>
            <person name="Hadaegh A."/>
            <person name="Iglesias-Rodriguez M.D."/>
            <person name="Jenkins J."/>
            <person name="Jones B.M."/>
            <person name="Lawson T."/>
            <person name="Leese F."/>
            <person name="Lindquist E."/>
            <person name="Lobanov A."/>
            <person name="Lomsadze A."/>
            <person name="Malik S.B."/>
            <person name="Marsh M.E."/>
            <person name="Mackinder L."/>
            <person name="Mock T."/>
            <person name="Mueller-Roeber B."/>
            <person name="Pagarete A."/>
            <person name="Parker M."/>
            <person name="Probert I."/>
            <person name="Quesneville H."/>
            <person name="Raines C."/>
            <person name="Rensing S.A."/>
            <person name="Riano-Pachon D.M."/>
            <person name="Richier S."/>
            <person name="Rokitta S."/>
            <person name="Shiraiwa Y."/>
            <person name="Soanes D.M."/>
            <person name="van der Giezen M."/>
            <person name="Wahlund T.M."/>
            <person name="Williams B."/>
            <person name="Wilson W."/>
            <person name="Wolfe G."/>
            <person name="Wurch L.L."/>
        </authorList>
    </citation>
    <scope>NUCLEOTIDE SEQUENCE</scope>
</reference>
<proteinExistence type="predicted"/>
<sequence>MTITTQRTTANSPAQAAKNRVRGPTVAARRRGSGRSPAKRWTSRKSRKTGFAKARATFRGGGRGSAAAAERHDSMMTKARWRGTEAIAREPPAGSLSVASMPQRKDYTNDAEHHGKFQVWLQAGSFQGKARDGAAVRAEHAAP</sequence>
<evidence type="ECO:0000256" key="1">
    <source>
        <dbReference type="SAM" id="MobiDB-lite"/>
    </source>
</evidence>
<dbReference type="EnsemblProtists" id="EOD38474">
    <property type="protein sequence ID" value="EOD38474"/>
    <property type="gene ID" value="EMIHUDRAFT_224565"/>
</dbReference>
<dbReference type="RefSeq" id="XP_005790903.1">
    <property type="nucleotide sequence ID" value="XM_005790846.1"/>
</dbReference>
<feature type="compositionally biased region" description="Polar residues" evidence="1">
    <location>
        <begin position="1"/>
        <end position="14"/>
    </location>
</feature>
<feature type="region of interest" description="Disordered" evidence="1">
    <location>
        <begin position="1"/>
        <end position="51"/>
    </location>
</feature>